<evidence type="ECO:0000256" key="1">
    <source>
        <dbReference type="ARBA" id="ARBA00005466"/>
    </source>
</evidence>
<dbReference type="InterPro" id="IPR016169">
    <property type="entry name" value="FAD-bd_PCMH_sub2"/>
</dbReference>
<protein>
    <submittedName>
        <fullName evidence="5">FAD binding domain protein</fullName>
    </submittedName>
</protein>
<dbReference type="PROSITE" id="PS51387">
    <property type="entry name" value="FAD_PCMH"/>
    <property type="match status" value="1"/>
</dbReference>
<evidence type="ECO:0000259" key="4">
    <source>
        <dbReference type="PROSITE" id="PS51387"/>
    </source>
</evidence>
<evidence type="ECO:0000256" key="3">
    <source>
        <dbReference type="SAM" id="SignalP"/>
    </source>
</evidence>
<comment type="similarity">
    <text evidence="1">Belongs to the oxygen-dependent FAD-linked oxidoreductase family.</text>
</comment>
<dbReference type="InterPro" id="IPR036318">
    <property type="entry name" value="FAD-bd_PCMH-like_sf"/>
</dbReference>
<reference evidence="5" key="1">
    <citation type="submission" date="2023-06" db="EMBL/GenBank/DDBJ databases">
        <title>Genome-scale phylogeny and comparative genomics of the fungal order Sordariales.</title>
        <authorList>
            <consortium name="Lawrence Berkeley National Laboratory"/>
            <person name="Hensen N."/>
            <person name="Bonometti L."/>
            <person name="Westerberg I."/>
            <person name="Brannstrom I.O."/>
            <person name="Guillou S."/>
            <person name="Cros-Aarteil S."/>
            <person name="Calhoun S."/>
            <person name="Haridas S."/>
            <person name="Kuo A."/>
            <person name="Mondo S."/>
            <person name="Pangilinan J."/>
            <person name="Riley R."/>
            <person name="Labutti K."/>
            <person name="Andreopoulos B."/>
            <person name="Lipzen A."/>
            <person name="Chen C."/>
            <person name="Yanf M."/>
            <person name="Daum C."/>
            <person name="Ng V."/>
            <person name="Clum A."/>
            <person name="Steindorff A."/>
            <person name="Ohm R."/>
            <person name="Martin F."/>
            <person name="Silar P."/>
            <person name="Natvig D."/>
            <person name="Lalanne C."/>
            <person name="Gautier V."/>
            <person name="Ament-Velasquez S.L."/>
            <person name="Kruys A."/>
            <person name="Hutchinson M.I."/>
            <person name="Powell A.J."/>
            <person name="Barry K."/>
            <person name="Miller A.N."/>
            <person name="Grigoriev I.V."/>
            <person name="Debuchy R."/>
            <person name="Gladieux P."/>
            <person name="Thoren M.H."/>
            <person name="Johannesson H."/>
        </authorList>
    </citation>
    <scope>NUCLEOTIDE SEQUENCE</scope>
    <source>
        <strain evidence="5">8032-3</strain>
    </source>
</reference>
<feature type="signal peptide" evidence="3">
    <location>
        <begin position="1"/>
        <end position="23"/>
    </location>
</feature>
<dbReference type="PANTHER" id="PTHR13878:SF91">
    <property type="entry name" value="FAD BINDING DOMAIN PROTEIN (AFU_ORTHOLOGUE AFUA_6G12070)-RELATED"/>
    <property type="match status" value="1"/>
</dbReference>
<keyword evidence="3" id="KW-0732">Signal</keyword>
<dbReference type="RefSeq" id="XP_060286969.1">
    <property type="nucleotide sequence ID" value="XM_060422722.1"/>
</dbReference>
<dbReference type="Pfam" id="PF08031">
    <property type="entry name" value="BBE"/>
    <property type="match status" value="1"/>
</dbReference>
<organism evidence="5 6">
    <name type="scientific">Phialemonium atrogriseum</name>
    <dbReference type="NCBI Taxonomy" id="1093897"/>
    <lineage>
        <taxon>Eukaryota</taxon>
        <taxon>Fungi</taxon>
        <taxon>Dikarya</taxon>
        <taxon>Ascomycota</taxon>
        <taxon>Pezizomycotina</taxon>
        <taxon>Sordariomycetes</taxon>
        <taxon>Sordariomycetidae</taxon>
        <taxon>Cephalothecales</taxon>
        <taxon>Cephalothecaceae</taxon>
        <taxon>Phialemonium</taxon>
    </lineage>
</organism>
<dbReference type="AlphaFoldDB" id="A0AAJ0FJL6"/>
<dbReference type="GO" id="GO:0016491">
    <property type="term" value="F:oxidoreductase activity"/>
    <property type="evidence" value="ECO:0007669"/>
    <property type="project" value="UniProtKB-KW"/>
</dbReference>
<dbReference type="GO" id="GO:0071949">
    <property type="term" value="F:FAD binding"/>
    <property type="evidence" value="ECO:0007669"/>
    <property type="project" value="InterPro"/>
</dbReference>
<accession>A0AAJ0FJL6</accession>
<feature type="chain" id="PRO_5042551744" evidence="3">
    <location>
        <begin position="24"/>
        <end position="641"/>
    </location>
</feature>
<evidence type="ECO:0000256" key="2">
    <source>
        <dbReference type="ARBA" id="ARBA00023002"/>
    </source>
</evidence>
<keyword evidence="6" id="KW-1185">Reference proteome</keyword>
<name>A0AAJ0FJL6_9PEZI</name>
<dbReference type="SUPFAM" id="SSF56176">
    <property type="entry name" value="FAD-binding/transporter-associated domain-like"/>
    <property type="match status" value="1"/>
</dbReference>
<dbReference type="Pfam" id="PF01565">
    <property type="entry name" value="FAD_binding_4"/>
    <property type="match status" value="1"/>
</dbReference>
<comment type="caution">
    <text evidence="5">The sequence shown here is derived from an EMBL/GenBank/DDBJ whole genome shotgun (WGS) entry which is preliminary data.</text>
</comment>
<dbReference type="Proteomes" id="UP001244011">
    <property type="component" value="Unassembled WGS sequence"/>
</dbReference>
<dbReference type="InterPro" id="IPR016166">
    <property type="entry name" value="FAD-bd_PCMH"/>
</dbReference>
<dbReference type="PANTHER" id="PTHR13878">
    <property type="entry name" value="GULONOLACTONE OXIDASE"/>
    <property type="match status" value="1"/>
</dbReference>
<feature type="domain" description="FAD-binding PCMH-type" evidence="4">
    <location>
        <begin position="163"/>
        <end position="343"/>
    </location>
</feature>
<dbReference type="InterPro" id="IPR050432">
    <property type="entry name" value="FAD-linked_Oxidoreductases_BP"/>
</dbReference>
<dbReference type="Gene3D" id="3.40.462.20">
    <property type="match status" value="1"/>
</dbReference>
<dbReference type="GeneID" id="85305909"/>
<evidence type="ECO:0000313" key="5">
    <source>
        <dbReference type="EMBL" id="KAK1770756.1"/>
    </source>
</evidence>
<proteinExistence type="inferred from homology"/>
<dbReference type="InterPro" id="IPR012951">
    <property type="entry name" value="BBE"/>
</dbReference>
<dbReference type="InterPro" id="IPR006094">
    <property type="entry name" value="Oxid_FAD_bind_N"/>
</dbReference>
<gene>
    <name evidence="5" type="ORF">QBC33DRAFT_215539</name>
</gene>
<dbReference type="EMBL" id="MU838999">
    <property type="protein sequence ID" value="KAK1770756.1"/>
    <property type="molecule type" value="Genomic_DNA"/>
</dbReference>
<evidence type="ECO:0000313" key="6">
    <source>
        <dbReference type="Proteomes" id="UP001244011"/>
    </source>
</evidence>
<keyword evidence="2" id="KW-0560">Oxidoreductase</keyword>
<sequence>MHSLSRHAISLWAAWSFLQPAAARCGPAVEKADLFAWEKVQLTDATLQGLDDNVARLFAFYNATAPTGPRHECKVFPGDADWPEDSVWSKFNELAGGQLLHPRPEASVCYEGPTFDTAACDVLTANWTNSYERMKDPLEVFWPTEVGLTCLPPAVIETNGCTQGGYPVYVVNITNVAQIQLAVNFARNTGVRFVIKNTGHDFMGKSSGAGALSVWTHNLKDIVFYGNYSAPGYNGPAFKVGAGVQLFEIYKVARTKGLMVVGGEGQTIGAFGGYTQGGGHSPLSSLYGLGADQVLAIEVVTPDGRFVSATADGPHSDLFWAMRGGGGGTYGVATSMVIRAYRDVAVTASTFTIDSAALGLSADTFWAVVDSFFSHFPRFVAAGTYSYLHLTSDPLPSLNIGPFFAPGLDIAQSVELIAPFLSDLAALGIDFEPEWIHYESFYDAWLASFPLELVELPRFASSSRLWPRPIWDDAAERGPKFRAMMDAIRYTVEEHGIFLNGFHMGPRGPAGWDADADSIPDNAVTPAWRDTYCHLIAGTGWGPDTTDEEQMALRLEFTNVYMKRWRDASPGGGSYMNEADRLEPDFQHSFFGSHYERLLEIKQKYDPEEVFWAVTAVGSDAWAVRSVDGLPNENGKLCRVD</sequence>
<dbReference type="Gene3D" id="3.30.465.10">
    <property type="match status" value="2"/>
</dbReference>